<keyword evidence="1" id="KW-0862">Zinc</keyword>
<evidence type="ECO:0000313" key="3">
    <source>
        <dbReference type="EMBL" id="KAH3803799.1"/>
    </source>
</evidence>
<dbReference type="Pfam" id="PF00643">
    <property type="entry name" value="zf-B_box"/>
    <property type="match status" value="1"/>
</dbReference>
<dbReference type="PROSITE" id="PS50119">
    <property type="entry name" value="ZF_BBOX"/>
    <property type="match status" value="1"/>
</dbReference>
<proteinExistence type="predicted"/>
<dbReference type="Gene3D" id="3.30.160.60">
    <property type="entry name" value="Classic Zinc Finger"/>
    <property type="match status" value="1"/>
</dbReference>
<protein>
    <recommendedName>
        <fullName evidence="2">B box-type domain-containing protein</fullName>
    </recommendedName>
</protein>
<name>A0A9D4FQW3_DREPO</name>
<keyword evidence="1" id="KW-0479">Metal-binding</keyword>
<evidence type="ECO:0000313" key="4">
    <source>
        <dbReference type="Proteomes" id="UP000828390"/>
    </source>
</evidence>
<sequence length="132" mass="14987">MKTNISKTATVFCKDCDEFLCETCKNPHTVYKPGQHNIVNLHDNISSPVIIDMKGLDKCHEHEQEIEFFCQDHLKLCCSSCVLIHRKCDQLDEKAKVSMHARPELQALQQSLIKLQSEADAIKAECEQSKTG</sequence>
<comment type="caution">
    <text evidence="3">The sequence shown here is derived from an EMBL/GenBank/DDBJ whole genome shotgun (WGS) entry which is preliminary data.</text>
</comment>
<reference evidence="3" key="1">
    <citation type="journal article" date="2019" name="bioRxiv">
        <title>The Genome of the Zebra Mussel, Dreissena polymorpha: A Resource for Invasive Species Research.</title>
        <authorList>
            <person name="McCartney M.A."/>
            <person name="Auch B."/>
            <person name="Kono T."/>
            <person name="Mallez S."/>
            <person name="Zhang Y."/>
            <person name="Obille A."/>
            <person name="Becker A."/>
            <person name="Abrahante J.E."/>
            <person name="Garbe J."/>
            <person name="Badalamenti J.P."/>
            <person name="Herman A."/>
            <person name="Mangelson H."/>
            <person name="Liachko I."/>
            <person name="Sullivan S."/>
            <person name="Sone E.D."/>
            <person name="Koren S."/>
            <person name="Silverstein K.A.T."/>
            <person name="Beckman K.B."/>
            <person name="Gohl D.M."/>
        </authorList>
    </citation>
    <scope>NUCLEOTIDE SEQUENCE</scope>
    <source>
        <strain evidence="3">Duluth1</strain>
        <tissue evidence="3">Whole animal</tissue>
    </source>
</reference>
<evidence type="ECO:0000259" key="2">
    <source>
        <dbReference type="PROSITE" id="PS50119"/>
    </source>
</evidence>
<dbReference type="AlphaFoldDB" id="A0A9D4FQW3"/>
<organism evidence="3 4">
    <name type="scientific">Dreissena polymorpha</name>
    <name type="common">Zebra mussel</name>
    <name type="synonym">Mytilus polymorpha</name>
    <dbReference type="NCBI Taxonomy" id="45954"/>
    <lineage>
        <taxon>Eukaryota</taxon>
        <taxon>Metazoa</taxon>
        <taxon>Spiralia</taxon>
        <taxon>Lophotrochozoa</taxon>
        <taxon>Mollusca</taxon>
        <taxon>Bivalvia</taxon>
        <taxon>Autobranchia</taxon>
        <taxon>Heteroconchia</taxon>
        <taxon>Euheterodonta</taxon>
        <taxon>Imparidentia</taxon>
        <taxon>Neoheterodontei</taxon>
        <taxon>Myida</taxon>
        <taxon>Dreissenoidea</taxon>
        <taxon>Dreissenidae</taxon>
        <taxon>Dreissena</taxon>
    </lineage>
</organism>
<keyword evidence="1" id="KW-0863">Zinc-finger</keyword>
<dbReference type="EMBL" id="JAIWYP010000006">
    <property type="protein sequence ID" value="KAH3803799.1"/>
    <property type="molecule type" value="Genomic_DNA"/>
</dbReference>
<dbReference type="GO" id="GO:0008270">
    <property type="term" value="F:zinc ion binding"/>
    <property type="evidence" value="ECO:0007669"/>
    <property type="project" value="UniProtKB-KW"/>
</dbReference>
<evidence type="ECO:0000256" key="1">
    <source>
        <dbReference type="PROSITE-ProRule" id="PRU00024"/>
    </source>
</evidence>
<keyword evidence="4" id="KW-1185">Reference proteome</keyword>
<reference evidence="3" key="2">
    <citation type="submission" date="2020-11" db="EMBL/GenBank/DDBJ databases">
        <authorList>
            <person name="McCartney M.A."/>
            <person name="Auch B."/>
            <person name="Kono T."/>
            <person name="Mallez S."/>
            <person name="Becker A."/>
            <person name="Gohl D.M."/>
            <person name="Silverstein K.A.T."/>
            <person name="Koren S."/>
            <person name="Bechman K.B."/>
            <person name="Herman A."/>
            <person name="Abrahante J.E."/>
            <person name="Garbe J."/>
        </authorList>
    </citation>
    <scope>NUCLEOTIDE SEQUENCE</scope>
    <source>
        <strain evidence="3">Duluth1</strain>
        <tissue evidence="3">Whole animal</tissue>
    </source>
</reference>
<gene>
    <name evidence="3" type="ORF">DPMN_132067</name>
</gene>
<accession>A0A9D4FQW3</accession>
<feature type="domain" description="B box-type" evidence="2">
    <location>
        <begin position="6"/>
        <end position="41"/>
    </location>
</feature>
<dbReference type="Proteomes" id="UP000828390">
    <property type="component" value="Unassembled WGS sequence"/>
</dbReference>
<dbReference type="InterPro" id="IPR000315">
    <property type="entry name" value="Znf_B-box"/>
</dbReference>